<accession>F7VP24</accession>
<dbReference type="AlphaFoldDB" id="F7VP24"/>
<dbReference type="OMA" id="WHIREHI"/>
<protein>
    <submittedName>
        <fullName evidence="2">WGS project CABT00000000 data, contig 2.3</fullName>
    </submittedName>
</protein>
<proteinExistence type="predicted"/>
<keyword evidence="3" id="KW-1185">Reference proteome</keyword>
<dbReference type="VEuPathDB" id="FungiDB:SMAC_06232"/>
<feature type="compositionally biased region" description="Low complexity" evidence="1">
    <location>
        <begin position="232"/>
        <end position="246"/>
    </location>
</feature>
<dbReference type="OrthoDB" id="409136at2759"/>
<dbReference type="Proteomes" id="UP000001881">
    <property type="component" value="Unassembled WGS sequence"/>
</dbReference>
<sequence length="278" mass="31987">MAYRTSADRINGYSHQEYRYDECDDDHASLFEDSTPRSSSHHYYDTDSVNSSYAPSTAYSMRSASTAITIPSRGLDRPTLEQHISQGPQGLYDQGGDLWCELRVVAGCGANFYLNEEGAWINHHLMHLNNLFPSTVVCWFCDDYLFSVNERAPQADRQRNFVDRMRHIHGHIQGDESLTIESMRPDFNMADHMYQNRLINEQMWRDYKSYTELPPAMRIPGTPGSVSDNSHQHGQSHSQSQRGPHGPLTPPEDDGWYRSPRELAREDRMRRRGGGSRR</sequence>
<evidence type="ECO:0000313" key="3">
    <source>
        <dbReference type="Proteomes" id="UP000001881"/>
    </source>
</evidence>
<dbReference type="InParanoid" id="F7VP24"/>
<reference evidence="2 3" key="1">
    <citation type="journal article" date="2010" name="PLoS Genet.">
        <title>De novo assembly of a 40 Mb eukaryotic genome from short sequence reads: Sordaria macrospora, a model organism for fungal morphogenesis.</title>
        <authorList>
            <person name="Nowrousian M."/>
            <person name="Stajich J."/>
            <person name="Chu M."/>
            <person name="Engh I."/>
            <person name="Espagne E."/>
            <person name="Halliday K."/>
            <person name="Kamerewerd J."/>
            <person name="Kempken F."/>
            <person name="Knab B."/>
            <person name="Kuo H.C."/>
            <person name="Osiewacz H.D."/>
            <person name="Poeggeler S."/>
            <person name="Read N."/>
            <person name="Seiler S."/>
            <person name="Smith K."/>
            <person name="Zickler D."/>
            <person name="Kueck U."/>
            <person name="Freitag M."/>
        </authorList>
    </citation>
    <scope>NUCLEOTIDE SEQUENCE [LARGE SCALE GENOMIC DNA]</scope>
    <source>
        <strain evidence="3">ATCC MYA-333 / DSM 997 / K(L3346) / K-hell</strain>
        <tissue evidence="2">Mycelium</tissue>
    </source>
</reference>
<name>F7VP24_SORMK</name>
<feature type="compositionally biased region" description="Basic and acidic residues" evidence="1">
    <location>
        <begin position="255"/>
        <end position="269"/>
    </location>
</feature>
<dbReference type="STRING" id="771870.F7VP24"/>
<organism evidence="2 3">
    <name type="scientific">Sordaria macrospora (strain ATCC MYA-333 / DSM 997 / K(L3346) / K-hell)</name>
    <dbReference type="NCBI Taxonomy" id="771870"/>
    <lineage>
        <taxon>Eukaryota</taxon>
        <taxon>Fungi</taxon>
        <taxon>Dikarya</taxon>
        <taxon>Ascomycota</taxon>
        <taxon>Pezizomycotina</taxon>
        <taxon>Sordariomycetes</taxon>
        <taxon>Sordariomycetidae</taxon>
        <taxon>Sordariales</taxon>
        <taxon>Sordariaceae</taxon>
        <taxon>Sordaria</taxon>
    </lineage>
</organism>
<dbReference type="EMBL" id="CABT02000003">
    <property type="protein sequence ID" value="CCC07251.1"/>
    <property type="molecule type" value="Genomic_DNA"/>
</dbReference>
<feature type="region of interest" description="Disordered" evidence="1">
    <location>
        <begin position="215"/>
        <end position="278"/>
    </location>
</feature>
<dbReference type="eggNOG" id="ENOG502SXMF">
    <property type="taxonomic scope" value="Eukaryota"/>
</dbReference>
<dbReference type="HOGENOM" id="CLU_1001725_0_0_1"/>
<evidence type="ECO:0000313" key="2">
    <source>
        <dbReference type="EMBL" id="CCC07251.1"/>
    </source>
</evidence>
<gene>
    <name evidence="2" type="ORF">SMAC_06232</name>
</gene>
<evidence type="ECO:0000256" key="1">
    <source>
        <dbReference type="SAM" id="MobiDB-lite"/>
    </source>
</evidence>
<comment type="caution">
    <text evidence="2">The sequence shown here is derived from an EMBL/GenBank/DDBJ whole genome shotgun (WGS) entry which is preliminary data.</text>
</comment>